<proteinExistence type="predicted"/>
<accession>A0A9P1FY39</accession>
<protein>
    <recommendedName>
        <fullName evidence="6">Transmembrane protein</fullName>
    </recommendedName>
</protein>
<reference evidence="3" key="1">
    <citation type="submission" date="2022-10" db="EMBL/GenBank/DDBJ databases">
        <authorList>
            <person name="Chen Y."/>
            <person name="Dougan E. K."/>
            <person name="Chan C."/>
            <person name="Rhodes N."/>
            <person name="Thang M."/>
        </authorList>
    </citation>
    <scope>NUCLEOTIDE SEQUENCE</scope>
</reference>
<keyword evidence="2" id="KW-0812">Transmembrane</keyword>
<keyword evidence="2" id="KW-0472">Membrane</keyword>
<sequence length="355" mass="40744">MAGNAAAAALLKEDAPDLYLPTPATNSAAFERPFQGGQKNSLDATAQRPVREGTEIRQRSCCRLVKGVAVLMMPALLIWNVYDLGMRLRGKKRDFDIKQSYARRHEIERELRVKVPSLSDFDIGKISAAIDKHENFDRPSSLRVSVGLLDSKLTLQSFQQGGSKKVVQNYPRTKALEKALKDIIHEQQETLFPVRKEINAAYRKFFIGFPSINGRPCAIPALNTELDSTNSTELQKQLLEDFRLRFIGFEQYLRKRKRDVQQVLRKEWMPMELRRAFLAFDLLCMKSEWLSPWYRLPSSHDGRNRAGAWLRRDPGLRSPAVRIGEAEQPLSLRFQRALPWRLRQLLPQTSASEPQ</sequence>
<organism evidence="3">
    <name type="scientific">Cladocopium goreaui</name>
    <dbReference type="NCBI Taxonomy" id="2562237"/>
    <lineage>
        <taxon>Eukaryota</taxon>
        <taxon>Sar</taxon>
        <taxon>Alveolata</taxon>
        <taxon>Dinophyceae</taxon>
        <taxon>Suessiales</taxon>
        <taxon>Symbiodiniaceae</taxon>
        <taxon>Cladocopium</taxon>
    </lineage>
</organism>
<evidence type="ECO:0000256" key="2">
    <source>
        <dbReference type="SAM" id="Phobius"/>
    </source>
</evidence>
<keyword evidence="5" id="KW-1185">Reference proteome</keyword>
<keyword evidence="2" id="KW-1133">Transmembrane helix</keyword>
<feature type="transmembrane region" description="Helical" evidence="2">
    <location>
        <begin position="64"/>
        <end position="82"/>
    </location>
</feature>
<dbReference type="EMBL" id="CAMXCT020001533">
    <property type="protein sequence ID" value="CAL1144310.1"/>
    <property type="molecule type" value="Genomic_DNA"/>
</dbReference>
<comment type="caution">
    <text evidence="3">The sequence shown here is derived from an EMBL/GenBank/DDBJ whole genome shotgun (WGS) entry which is preliminary data.</text>
</comment>
<evidence type="ECO:0000256" key="1">
    <source>
        <dbReference type="SAM" id="MobiDB-lite"/>
    </source>
</evidence>
<feature type="region of interest" description="Disordered" evidence="1">
    <location>
        <begin position="29"/>
        <end position="50"/>
    </location>
</feature>
<gene>
    <name evidence="3" type="ORF">C1SCF055_LOCUS17883</name>
</gene>
<evidence type="ECO:0008006" key="6">
    <source>
        <dbReference type="Google" id="ProtNLM"/>
    </source>
</evidence>
<dbReference type="EMBL" id="CAMXCT010001533">
    <property type="protein sequence ID" value="CAI3990935.1"/>
    <property type="molecule type" value="Genomic_DNA"/>
</dbReference>
<dbReference type="OrthoDB" id="420186at2759"/>
<evidence type="ECO:0000313" key="3">
    <source>
        <dbReference type="EMBL" id="CAI3990935.1"/>
    </source>
</evidence>
<evidence type="ECO:0000313" key="5">
    <source>
        <dbReference type="Proteomes" id="UP001152797"/>
    </source>
</evidence>
<dbReference type="EMBL" id="CAMXCT030001533">
    <property type="protein sequence ID" value="CAL4778247.1"/>
    <property type="molecule type" value="Genomic_DNA"/>
</dbReference>
<reference evidence="4 5" key="2">
    <citation type="submission" date="2024-05" db="EMBL/GenBank/DDBJ databases">
        <authorList>
            <person name="Chen Y."/>
            <person name="Shah S."/>
            <person name="Dougan E. K."/>
            <person name="Thang M."/>
            <person name="Chan C."/>
        </authorList>
    </citation>
    <scope>NUCLEOTIDE SEQUENCE [LARGE SCALE GENOMIC DNA]</scope>
</reference>
<dbReference type="AlphaFoldDB" id="A0A9P1FY39"/>
<evidence type="ECO:0000313" key="4">
    <source>
        <dbReference type="EMBL" id="CAL4778247.1"/>
    </source>
</evidence>
<name>A0A9P1FY39_9DINO</name>
<dbReference type="Proteomes" id="UP001152797">
    <property type="component" value="Unassembled WGS sequence"/>
</dbReference>